<dbReference type="Proteomes" id="UP000587524">
    <property type="component" value="Unassembled WGS sequence"/>
</dbReference>
<dbReference type="RefSeq" id="WP_154385651.1">
    <property type="nucleotide sequence ID" value="NZ_JACJHY010000005.1"/>
</dbReference>
<gene>
    <name evidence="1" type="ORF">HNQ97_001553</name>
</gene>
<reference evidence="1 2" key="1">
    <citation type="submission" date="2020-08" db="EMBL/GenBank/DDBJ databases">
        <title>Genomic Encyclopedia of Type Strains, Phase IV (KMG-IV): sequencing the most valuable type-strain genomes for metagenomic binning, comparative biology and taxonomic classification.</title>
        <authorList>
            <person name="Goeker M."/>
        </authorList>
    </citation>
    <scope>NUCLEOTIDE SEQUENCE [LARGE SCALE GENOMIC DNA]</scope>
    <source>
        <strain evidence="1 2">DSM 17455</strain>
    </source>
</reference>
<evidence type="ECO:0000313" key="1">
    <source>
        <dbReference type="EMBL" id="MBA9019562.1"/>
    </source>
</evidence>
<evidence type="ECO:0000313" key="2">
    <source>
        <dbReference type="Proteomes" id="UP000587524"/>
    </source>
</evidence>
<proteinExistence type="predicted"/>
<accession>A0ABR6C3J1</accession>
<name>A0ABR6C3J1_9HYPH</name>
<organism evidence="1 2">
    <name type="scientific">Aminobacter ciceronei</name>
    <dbReference type="NCBI Taxonomy" id="150723"/>
    <lineage>
        <taxon>Bacteria</taxon>
        <taxon>Pseudomonadati</taxon>
        <taxon>Pseudomonadota</taxon>
        <taxon>Alphaproteobacteria</taxon>
        <taxon>Hyphomicrobiales</taxon>
        <taxon>Phyllobacteriaceae</taxon>
        <taxon>Aminobacter</taxon>
    </lineage>
</organism>
<keyword evidence="2" id="KW-1185">Reference proteome</keyword>
<sequence length="144" mass="15194">MRHIADTTRPFLANRRGQIGARIAVMDDGRAKAFKILRLMLPLALLFVLALGQAASAHQGGSQHQPHAAQSVSHHAKADIACCGDLTQDEKACLAQCLVSCSYCAPLPMATAFPDLTGISPAPARTEPLHGSIASPHLRPPSLS</sequence>
<protein>
    <submittedName>
        <fullName evidence="1">Uncharacterized protein</fullName>
    </submittedName>
</protein>
<dbReference type="EMBL" id="JACJHZ010000005">
    <property type="protein sequence ID" value="MBA9019562.1"/>
    <property type="molecule type" value="Genomic_DNA"/>
</dbReference>
<comment type="caution">
    <text evidence="1">The sequence shown here is derived from an EMBL/GenBank/DDBJ whole genome shotgun (WGS) entry which is preliminary data.</text>
</comment>